<sequence length="213" mass="25220">MTITPFETALYEKLYGFFAGNGFVLLPDKKQFRKITDTGFQNVIFTVSTYEEEIWLEVNFGIRHEQIEQMAQQFLNNMRDFWPDTNTLVISIGKYNDARYFRYKVHNDIDLEDVCEEIKDFLEHQGFLFMQQSETLAALHKILNEKPSKPCKYVYNQVHRYYKGVIAARLINADNFLDLADSYRFFLTKIGATAEEQHAYERLLSYLLYHSIN</sequence>
<accession>A0A1I5RNS4</accession>
<name>A0A1I5RNS4_9BACT</name>
<dbReference type="Proteomes" id="UP000199306">
    <property type="component" value="Unassembled WGS sequence"/>
</dbReference>
<dbReference type="AlphaFoldDB" id="A0A1I5RNS4"/>
<keyword evidence="2" id="KW-1185">Reference proteome</keyword>
<organism evidence="1 2">
    <name type="scientific">Pseudarcicella hirudinis</name>
    <dbReference type="NCBI Taxonomy" id="1079859"/>
    <lineage>
        <taxon>Bacteria</taxon>
        <taxon>Pseudomonadati</taxon>
        <taxon>Bacteroidota</taxon>
        <taxon>Cytophagia</taxon>
        <taxon>Cytophagales</taxon>
        <taxon>Flectobacillaceae</taxon>
        <taxon>Pseudarcicella</taxon>
    </lineage>
</organism>
<dbReference type="STRING" id="1079859.SAMN04515674_104171"/>
<dbReference type="OrthoDB" id="939776at2"/>
<dbReference type="EMBL" id="FOXH01000004">
    <property type="protein sequence ID" value="SFP60204.1"/>
    <property type="molecule type" value="Genomic_DNA"/>
</dbReference>
<evidence type="ECO:0000313" key="2">
    <source>
        <dbReference type="Proteomes" id="UP000199306"/>
    </source>
</evidence>
<evidence type="ECO:0008006" key="3">
    <source>
        <dbReference type="Google" id="ProtNLM"/>
    </source>
</evidence>
<dbReference type="RefSeq" id="WP_092015494.1">
    <property type="nucleotide sequence ID" value="NZ_FOXH01000004.1"/>
</dbReference>
<reference evidence="1 2" key="1">
    <citation type="submission" date="2016-10" db="EMBL/GenBank/DDBJ databases">
        <authorList>
            <person name="de Groot N.N."/>
        </authorList>
    </citation>
    <scope>NUCLEOTIDE SEQUENCE [LARGE SCALE GENOMIC DNA]</scope>
    <source>
        <strain evidence="2">E92,LMG 26720,CCM 7988</strain>
    </source>
</reference>
<gene>
    <name evidence="1" type="ORF">SAMN04515674_104171</name>
</gene>
<protein>
    <recommendedName>
        <fullName evidence="3">DUF4304 domain-containing protein</fullName>
    </recommendedName>
</protein>
<evidence type="ECO:0000313" key="1">
    <source>
        <dbReference type="EMBL" id="SFP60204.1"/>
    </source>
</evidence>
<proteinExistence type="predicted"/>